<dbReference type="SUPFAM" id="SSF81648">
    <property type="entry name" value="a domain/subunit of cytochrome bc1 complex (Ubiquinol-cytochrome c reductase)"/>
    <property type="match status" value="1"/>
</dbReference>
<dbReference type="InterPro" id="IPR036150">
    <property type="entry name" value="Cyt_b/b6_C_sf"/>
</dbReference>
<comment type="similarity">
    <text evidence="16">Belongs to the cytochrome b family.</text>
</comment>
<evidence type="ECO:0000256" key="8">
    <source>
        <dbReference type="ARBA" id="ARBA00022723"/>
    </source>
</evidence>
<keyword evidence="12 16" id="KW-0408">Iron</keyword>
<keyword evidence="6 16" id="KW-0679">Respiratory chain</keyword>
<dbReference type="PROSITE" id="PS51003">
    <property type="entry name" value="CYTB_CTER"/>
    <property type="match status" value="1"/>
</dbReference>
<evidence type="ECO:0000259" key="18">
    <source>
        <dbReference type="PROSITE" id="PS51003"/>
    </source>
</evidence>
<keyword evidence="14 16" id="KW-0496">Mitochondrion</keyword>
<evidence type="ECO:0000256" key="2">
    <source>
        <dbReference type="ARBA" id="ARBA00004448"/>
    </source>
</evidence>
<evidence type="ECO:0000256" key="16">
    <source>
        <dbReference type="RuleBase" id="RU362117"/>
    </source>
</evidence>
<dbReference type="InterPro" id="IPR005798">
    <property type="entry name" value="Cyt_b/b6_C"/>
</dbReference>
<organism evidence="19">
    <name type="scientific">Lissoclinum patella</name>
    <dbReference type="NCBI Taxonomy" id="13110"/>
    <lineage>
        <taxon>Eukaryota</taxon>
        <taxon>Metazoa</taxon>
        <taxon>Chordata</taxon>
        <taxon>Tunicata</taxon>
        <taxon>Ascidiacea</taxon>
        <taxon>Aplousobranchia</taxon>
        <taxon>Didemnidae</taxon>
        <taxon>Lissoclinum</taxon>
    </lineage>
</organism>
<dbReference type="Gene3D" id="1.20.810.10">
    <property type="entry name" value="Cytochrome Bc1 Complex, Chain C"/>
    <property type="match status" value="1"/>
</dbReference>
<dbReference type="InterPro" id="IPR016174">
    <property type="entry name" value="Di-haem_cyt_TM"/>
</dbReference>
<geneLocation type="mitochondrion" evidence="19"/>
<evidence type="ECO:0000256" key="11">
    <source>
        <dbReference type="ARBA" id="ARBA00022989"/>
    </source>
</evidence>
<dbReference type="GO" id="GO:0046872">
    <property type="term" value="F:metal ion binding"/>
    <property type="evidence" value="ECO:0007669"/>
    <property type="project" value="UniProtKB-UniRule"/>
</dbReference>
<name>A0A059VDU6_9ASCI</name>
<keyword evidence="10 16" id="KW-0249">Electron transport</keyword>
<dbReference type="CDD" id="cd00284">
    <property type="entry name" value="Cytochrome_b_N"/>
    <property type="match status" value="1"/>
</dbReference>
<dbReference type="EMBL" id="KJ596321">
    <property type="protein sequence ID" value="AHZ94345.1"/>
    <property type="molecule type" value="Genomic_DNA"/>
</dbReference>
<dbReference type="AlphaFoldDB" id="A0A059VDU6"/>
<evidence type="ECO:0000256" key="6">
    <source>
        <dbReference type="ARBA" id="ARBA00022660"/>
    </source>
</evidence>
<feature type="transmembrane region" description="Helical" evidence="16">
    <location>
        <begin position="103"/>
        <end position="125"/>
    </location>
</feature>
<comment type="subcellular location">
    <subcellularLocation>
        <location evidence="2">Mitochondrion inner membrane</location>
        <topology evidence="2">Multi-pass membrane protein</topology>
    </subcellularLocation>
</comment>
<feature type="transmembrane region" description="Helical" evidence="16">
    <location>
        <begin position="279"/>
        <end position="297"/>
    </location>
</feature>
<dbReference type="InterPro" id="IPR027387">
    <property type="entry name" value="Cytb/b6-like_sf"/>
</dbReference>
<dbReference type="Pfam" id="PF00032">
    <property type="entry name" value="Cytochrom_B_C"/>
    <property type="match status" value="1"/>
</dbReference>
<evidence type="ECO:0000259" key="17">
    <source>
        <dbReference type="PROSITE" id="PS51002"/>
    </source>
</evidence>
<keyword evidence="13" id="KW-0830">Ubiquinone</keyword>
<comment type="cofactor">
    <cofactor evidence="16">
        <name>heme b</name>
        <dbReference type="ChEBI" id="CHEBI:60344"/>
    </cofactor>
    <text evidence="16">Binds 2 heme groups non-covalently.</text>
</comment>
<dbReference type="PROSITE" id="PS51002">
    <property type="entry name" value="CYTB_NTER"/>
    <property type="match status" value="1"/>
</dbReference>
<feature type="transmembrane region" description="Helical" evidence="16">
    <location>
        <begin position="303"/>
        <end position="319"/>
    </location>
</feature>
<evidence type="ECO:0000256" key="7">
    <source>
        <dbReference type="ARBA" id="ARBA00022692"/>
    </source>
</evidence>
<feature type="transmembrane region" description="Helical" evidence="16">
    <location>
        <begin position="220"/>
        <end position="241"/>
    </location>
</feature>
<dbReference type="InterPro" id="IPR048259">
    <property type="entry name" value="Cytochrome_b_N_euk/bac"/>
</dbReference>
<evidence type="ECO:0000256" key="10">
    <source>
        <dbReference type="ARBA" id="ARBA00022982"/>
    </source>
</evidence>
<evidence type="ECO:0000313" key="19">
    <source>
        <dbReference type="EMBL" id="AHZ94345.1"/>
    </source>
</evidence>
<dbReference type="PANTHER" id="PTHR19271:SF16">
    <property type="entry name" value="CYTOCHROME B"/>
    <property type="match status" value="1"/>
</dbReference>
<evidence type="ECO:0000256" key="15">
    <source>
        <dbReference type="ARBA" id="ARBA00023136"/>
    </source>
</evidence>
<feature type="transmembrane region" description="Helical" evidence="16">
    <location>
        <begin position="172"/>
        <end position="191"/>
    </location>
</feature>
<keyword evidence="9" id="KW-0999">Mitochondrion inner membrane</keyword>
<feature type="transmembrane region" description="Helical" evidence="16">
    <location>
        <begin position="70"/>
        <end position="91"/>
    </location>
</feature>
<evidence type="ECO:0000256" key="5">
    <source>
        <dbReference type="ARBA" id="ARBA00022617"/>
    </source>
</evidence>
<dbReference type="GO" id="GO:0006122">
    <property type="term" value="P:mitochondrial electron transport, ubiquinol to cytochrome c"/>
    <property type="evidence" value="ECO:0007669"/>
    <property type="project" value="TreeGrafter"/>
</dbReference>
<evidence type="ECO:0000256" key="3">
    <source>
        <dbReference type="ARBA" id="ARBA00013531"/>
    </source>
</evidence>
<evidence type="ECO:0000256" key="4">
    <source>
        <dbReference type="ARBA" id="ARBA00022448"/>
    </source>
</evidence>
<accession>A0A059VDU6</accession>
<proteinExistence type="inferred from homology"/>
<feature type="transmembrane region" description="Helical" evidence="16">
    <location>
        <begin position="132"/>
        <end position="152"/>
    </location>
</feature>
<dbReference type="SUPFAM" id="SSF81342">
    <property type="entry name" value="Transmembrane di-heme cytochromes"/>
    <property type="match status" value="1"/>
</dbReference>
<evidence type="ECO:0000256" key="14">
    <source>
        <dbReference type="ARBA" id="ARBA00023128"/>
    </source>
</evidence>
<comment type="function">
    <text evidence="1 16">Component of the ubiquinol-cytochrome c reductase complex (complex III or cytochrome b-c1 complex) that is part of the mitochondrial respiratory chain. The b-c1 complex mediates electron transfer from ubiquinol to cytochrome c. Contributes to the generation of a proton gradient across the mitochondrial membrane that is then used for ATP synthesis.</text>
</comment>
<evidence type="ECO:0000256" key="12">
    <source>
        <dbReference type="ARBA" id="ARBA00023004"/>
    </source>
</evidence>
<feature type="domain" description="Cytochrome b/b6 N-terminal region profile" evidence="17">
    <location>
        <begin position="1"/>
        <end position="200"/>
    </location>
</feature>
<dbReference type="PANTHER" id="PTHR19271">
    <property type="entry name" value="CYTOCHROME B"/>
    <property type="match status" value="1"/>
</dbReference>
<protein>
    <recommendedName>
        <fullName evidence="3 16">Cytochrome b</fullName>
    </recommendedName>
</protein>
<evidence type="ECO:0000256" key="1">
    <source>
        <dbReference type="ARBA" id="ARBA00002566"/>
    </source>
</evidence>
<gene>
    <name evidence="19" type="primary">CYTB</name>
</gene>
<keyword evidence="11 16" id="KW-1133">Transmembrane helix</keyword>
<dbReference type="GO" id="GO:0016491">
    <property type="term" value="F:oxidoreductase activity"/>
    <property type="evidence" value="ECO:0007669"/>
    <property type="project" value="UniProtKB-UniRule"/>
</dbReference>
<feature type="transmembrane region" description="Helical" evidence="16">
    <location>
        <begin position="28"/>
        <end position="49"/>
    </location>
</feature>
<keyword evidence="15 16" id="KW-0472">Membrane</keyword>
<evidence type="ECO:0000256" key="13">
    <source>
        <dbReference type="ARBA" id="ARBA00023075"/>
    </source>
</evidence>
<dbReference type="GO" id="GO:0008121">
    <property type="term" value="F:quinol-cytochrome-c reductase activity"/>
    <property type="evidence" value="ECO:0007669"/>
    <property type="project" value="TreeGrafter"/>
</dbReference>
<keyword evidence="5 16" id="KW-0349">Heme</keyword>
<keyword evidence="7 16" id="KW-0812">Transmembrane</keyword>
<evidence type="ECO:0000256" key="9">
    <source>
        <dbReference type="ARBA" id="ARBA00022792"/>
    </source>
</evidence>
<feature type="domain" description="Cytochrome b/b6 C-terminal region profile" evidence="18">
    <location>
        <begin position="201"/>
        <end position="320"/>
    </location>
</feature>
<dbReference type="GO" id="GO:0005743">
    <property type="term" value="C:mitochondrial inner membrane"/>
    <property type="evidence" value="ECO:0007669"/>
    <property type="project" value="UniProtKB-SubCell"/>
</dbReference>
<keyword evidence="4 16" id="KW-0813">Transport</keyword>
<dbReference type="InterPro" id="IPR005797">
    <property type="entry name" value="Cyt_b/b6_N"/>
</dbReference>
<keyword evidence="8 16" id="KW-0479">Metal-binding</keyword>
<sequence>MCMLLYMKSFLKYPTPLNLNYTWNGGSLLGFFIFFQITSGVLLSMFYNSSIILAFESIMVMTDDVRFGSFIRYTHMNGASMIMALLFFHLWRGLFFKSYYKKGAWFIGMLMMYLIMFSAFLGYVLPWGQMSFWGATVITSLLSVFPGGDGMLKWVWGGFSVGETTLGRFYTLHFTTPLILIPMSMLHLFFIHKKGSNNPMGMFSDSLKISFWPYYMIKDLLGFFFSFLFFFFFIFFLPVFFGESDNFIKSNPMNTPTNIVPEWYFLFAYAILRCIPNKTLGVLMLFLSMMLFLMPLLSVKKNMYNNSIFFFFFFFLYMVF</sequence>
<dbReference type="Pfam" id="PF00033">
    <property type="entry name" value="Cytochrome_B"/>
    <property type="match status" value="1"/>
</dbReference>
<reference evidence="19" key="1">
    <citation type="journal article" date="2014" name="PLoS ONE">
        <title>Host Control of Symbiont Natural Product Chemistry in Cryptic Populations of the Tunicate Lissoclinum patella.</title>
        <authorList>
            <person name="Kwan J.C."/>
            <person name="Tianero M.D."/>
            <person name="Donia M.S."/>
            <person name="Wyche T.P."/>
            <person name="Bugni T.S."/>
            <person name="Schmidt E.W."/>
        </authorList>
    </citation>
    <scope>NUCLEOTIDE SEQUENCE</scope>
    <source>
        <strain evidence="19">L2</strain>
    </source>
</reference>